<gene>
    <name evidence="6" type="ORF">PCON_02791</name>
</gene>
<evidence type="ECO:0000256" key="4">
    <source>
        <dbReference type="SAM" id="MobiDB-lite"/>
    </source>
</evidence>
<dbReference type="SUPFAM" id="SSF49764">
    <property type="entry name" value="HSP20-like chaperones"/>
    <property type="match status" value="1"/>
</dbReference>
<evidence type="ECO:0000256" key="2">
    <source>
        <dbReference type="PROSITE-ProRule" id="PRU00285"/>
    </source>
</evidence>
<dbReference type="InterPro" id="IPR031107">
    <property type="entry name" value="Small_HSP"/>
</dbReference>
<dbReference type="InterPro" id="IPR008978">
    <property type="entry name" value="HSP20-like_chaperone"/>
</dbReference>
<comment type="similarity">
    <text evidence="2 3">Belongs to the small heat shock protein (HSP20) family.</text>
</comment>
<evidence type="ECO:0000313" key="6">
    <source>
        <dbReference type="EMBL" id="CCX16195.1"/>
    </source>
</evidence>
<keyword evidence="1 6" id="KW-0346">Stress response</keyword>
<protein>
    <submittedName>
        <fullName evidence="6">Similar to 30 kDa heat shock protein acc. no. P19752</fullName>
    </submittedName>
</protein>
<dbReference type="OMA" id="SHHAKVE"/>
<name>U4LBM6_PYROM</name>
<evidence type="ECO:0000256" key="3">
    <source>
        <dbReference type="RuleBase" id="RU003616"/>
    </source>
</evidence>
<sequence length="198" mass="22421">MLFYPRFHYPTESAMSFPTDILQLFNDFDRPTSRRAAAFSPNFDVHETKDSYVLEGEVPGVSDKKNISIEFTDDNTLVVQGRVEKSLEGWRDEKGDVKALKGKQKEIEPASEEQKKIDGAADQVAKEKVEGKKETEKKEKGSTPKVWISERSTGEFSRSFRFPADVDVEGVKASLEHGILKVVVPKMEKRGVRKIEIL</sequence>
<dbReference type="eggNOG" id="KOG0710">
    <property type="taxonomic scope" value="Eukaryota"/>
</dbReference>
<dbReference type="PROSITE" id="PS01031">
    <property type="entry name" value="SHSP"/>
    <property type="match status" value="1"/>
</dbReference>
<dbReference type="PANTHER" id="PTHR11527">
    <property type="entry name" value="HEAT-SHOCK PROTEIN 20 FAMILY MEMBER"/>
    <property type="match status" value="1"/>
</dbReference>
<keyword evidence="7" id="KW-1185">Reference proteome</keyword>
<evidence type="ECO:0000313" key="7">
    <source>
        <dbReference type="Proteomes" id="UP000018144"/>
    </source>
</evidence>
<evidence type="ECO:0000256" key="1">
    <source>
        <dbReference type="ARBA" id="ARBA00023016"/>
    </source>
</evidence>
<dbReference type="AlphaFoldDB" id="U4LBM6"/>
<dbReference type="STRING" id="1076935.U4LBM6"/>
<feature type="domain" description="SHSP" evidence="5">
    <location>
        <begin position="34"/>
        <end position="198"/>
    </location>
</feature>
<dbReference type="InterPro" id="IPR002068">
    <property type="entry name" value="A-crystallin/Hsp20_dom"/>
</dbReference>
<dbReference type="EMBL" id="HF936373">
    <property type="protein sequence ID" value="CCX16195.1"/>
    <property type="molecule type" value="Genomic_DNA"/>
</dbReference>
<dbReference type="Gene3D" id="2.60.40.790">
    <property type="match status" value="1"/>
</dbReference>
<proteinExistence type="inferred from homology"/>
<feature type="compositionally biased region" description="Basic and acidic residues" evidence="4">
    <location>
        <begin position="100"/>
        <end position="142"/>
    </location>
</feature>
<evidence type="ECO:0000259" key="5">
    <source>
        <dbReference type="PROSITE" id="PS01031"/>
    </source>
</evidence>
<organism evidence="6 7">
    <name type="scientific">Pyronema omphalodes (strain CBS 100304)</name>
    <name type="common">Pyronema confluens</name>
    <dbReference type="NCBI Taxonomy" id="1076935"/>
    <lineage>
        <taxon>Eukaryota</taxon>
        <taxon>Fungi</taxon>
        <taxon>Dikarya</taxon>
        <taxon>Ascomycota</taxon>
        <taxon>Pezizomycotina</taxon>
        <taxon>Pezizomycetes</taxon>
        <taxon>Pezizales</taxon>
        <taxon>Pyronemataceae</taxon>
        <taxon>Pyronema</taxon>
    </lineage>
</organism>
<accession>U4LBM6</accession>
<dbReference type="OrthoDB" id="1431247at2759"/>
<dbReference type="Pfam" id="PF00011">
    <property type="entry name" value="HSP20"/>
    <property type="match status" value="1"/>
</dbReference>
<feature type="region of interest" description="Disordered" evidence="4">
    <location>
        <begin position="100"/>
        <end position="146"/>
    </location>
</feature>
<dbReference type="CDD" id="cd06464">
    <property type="entry name" value="ACD_sHsps-like"/>
    <property type="match status" value="1"/>
</dbReference>
<dbReference type="Proteomes" id="UP000018144">
    <property type="component" value="Unassembled WGS sequence"/>
</dbReference>
<reference evidence="6 7" key="1">
    <citation type="journal article" date="2013" name="PLoS Genet.">
        <title>The genome and development-dependent transcriptomes of Pyronema confluens: a window into fungal evolution.</title>
        <authorList>
            <person name="Traeger S."/>
            <person name="Altegoer F."/>
            <person name="Freitag M."/>
            <person name="Gabaldon T."/>
            <person name="Kempken F."/>
            <person name="Kumar A."/>
            <person name="Marcet-Houben M."/>
            <person name="Poggeler S."/>
            <person name="Stajich J.E."/>
            <person name="Nowrousian M."/>
        </authorList>
    </citation>
    <scope>NUCLEOTIDE SEQUENCE [LARGE SCALE GENOMIC DNA]</scope>
    <source>
        <strain evidence="7">CBS 100304</strain>
        <tissue evidence="6">Vegetative mycelium</tissue>
    </source>
</reference>